<evidence type="ECO:0000313" key="1">
    <source>
        <dbReference type="EMBL" id="MCE8047000.1"/>
    </source>
</evidence>
<reference evidence="1 2" key="1">
    <citation type="journal article" date="2021" name="Front. Microbiol.">
        <title>Aerobic Denitrification and Heterotrophic Sulfur Oxidation in the Genus Halomonas Revealed by Six Novel Species Characterizations and Genome-Based Analysis.</title>
        <authorList>
            <person name="Wang L."/>
            <person name="Shao Z."/>
        </authorList>
    </citation>
    <scope>NUCLEOTIDE SEQUENCE [LARGE SCALE GENOMIC DNA]</scope>
    <source>
        <strain evidence="1 2">MCCC 1A05748</strain>
    </source>
</reference>
<gene>
    <name evidence="1" type="ORF">HOP60_09695</name>
</gene>
<proteinExistence type="predicted"/>
<accession>A0ABS9B4W6</accession>
<comment type="caution">
    <text evidence="1">The sequence shown here is derived from an EMBL/GenBank/DDBJ whole genome shotgun (WGS) entry which is preliminary data.</text>
</comment>
<evidence type="ECO:0000313" key="2">
    <source>
        <dbReference type="Proteomes" id="UP001320154"/>
    </source>
</evidence>
<protein>
    <recommendedName>
        <fullName evidence="3">Tail fiber protein</fullName>
    </recommendedName>
</protein>
<keyword evidence="2" id="KW-1185">Reference proteome</keyword>
<dbReference type="EMBL" id="JABFTQ010000005">
    <property type="protein sequence ID" value="MCE8047000.1"/>
    <property type="molecule type" value="Genomic_DNA"/>
</dbReference>
<dbReference type="Proteomes" id="UP001320154">
    <property type="component" value="Unassembled WGS sequence"/>
</dbReference>
<organism evidence="1 2">
    <name type="scientific">Billgrantia desiderata</name>
    <dbReference type="NCBI Taxonomy" id="52021"/>
    <lineage>
        <taxon>Bacteria</taxon>
        <taxon>Pseudomonadati</taxon>
        <taxon>Pseudomonadota</taxon>
        <taxon>Gammaproteobacteria</taxon>
        <taxon>Oceanospirillales</taxon>
        <taxon>Halomonadaceae</taxon>
        <taxon>Billgrantia</taxon>
    </lineage>
</organism>
<sequence length="229" mass="24891">MAQSDLNVANADGATVRSDINSQLEALATQNSGPTAPPVTFPFMRWFDTSNQQLKERNGANTAWRVVAEVVDGELVPYSAGESADARYVGRAADNTFAGANEFSMMPTVNGDPIVESDSNDFGEWTRWADGTQVCTKTDILNGGSISSTNVMGAVFRTNTLRWDYPNPFSDAARPPKPSAHMRFTGGTFQAWSSEIDLLPTYANFIVITATSQSTLQYRIDASAVGRWK</sequence>
<evidence type="ECO:0008006" key="3">
    <source>
        <dbReference type="Google" id="ProtNLM"/>
    </source>
</evidence>
<name>A0ABS9B4W6_9GAMM</name>
<dbReference type="RefSeq" id="WP_234250469.1">
    <property type="nucleotide sequence ID" value="NZ_JABFTQ010000005.1"/>
</dbReference>